<dbReference type="CDD" id="cd06222">
    <property type="entry name" value="RNase_H_like"/>
    <property type="match status" value="1"/>
</dbReference>
<dbReference type="GO" id="GO:0004523">
    <property type="term" value="F:RNA-DNA hybrid ribonuclease activity"/>
    <property type="evidence" value="ECO:0007669"/>
    <property type="project" value="InterPro"/>
</dbReference>
<dbReference type="Gene3D" id="3.30.420.10">
    <property type="entry name" value="Ribonuclease H-like superfamily/Ribonuclease H"/>
    <property type="match status" value="1"/>
</dbReference>
<gene>
    <name evidence="2" type="ORF">FRX31_008322</name>
</gene>
<dbReference type="InterPro" id="IPR002156">
    <property type="entry name" value="RNaseH_domain"/>
</dbReference>
<dbReference type="InterPro" id="IPR036397">
    <property type="entry name" value="RNaseH_sf"/>
</dbReference>
<dbReference type="Pfam" id="PF13456">
    <property type="entry name" value="RVT_3"/>
    <property type="match status" value="1"/>
</dbReference>
<protein>
    <submittedName>
        <fullName evidence="2">Ribonuclease h-like superfamily protein</fullName>
    </submittedName>
</protein>
<dbReference type="PANTHER" id="PTHR47723:SF19">
    <property type="entry name" value="POLYNUCLEOTIDYL TRANSFERASE, RIBONUCLEASE H-LIKE SUPERFAMILY PROTEIN"/>
    <property type="match status" value="1"/>
</dbReference>
<dbReference type="InterPro" id="IPR053151">
    <property type="entry name" value="RNase_H-like"/>
</dbReference>
<dbReference type="OrthoDB" id="1580622at2759"/>
<dbReference type="EMBL" id="JABWDY010008603">
    <property type="protein sequence ID" value="KAF5202092.1"/>
    <property type="molecule type" value="Genomic_DNA"/>
</dbReference>
<dbReference type="InterPro" id="IPR044730">
    <property type="entry name" value="RNase_H-like_dom_plant"/>
</dbReference>
<evidence type="ECO:0000313" key="2">
    <source>
        <dbReference type="EMBL" id="KAF5202092.1"/>
    </source>
</evidence>
<dbReference type="PROSITE" id="PS50879">
    <property type="entry name" value="RNASE_H_1"/>
    <property type="match status" value="1"/>
</dbReference>
<dbReference type="GO" id="GO:0003676">
    <property type="term" value="F:nucleic acid binding"/>
    <property type="evidence" value="ECO:0007669"/>
    <property type="project" value="InterPro"/>
</dbReference>
<name>A0A7J6X108_THATH</name>
<keyword evidence="3" id="KW-1185">Reference proteome</keyword>
<organism evidence="2 3">
    <name type="scientific">Thalictrum thalictroides</name>
    <name type="common">Rue-anemone</name>
    <name type="synonym">Anemone thalictroides</name>
    <dbReference type="NCBI Taxonomy" id="46969"/>
    <lineage>
        <taxon>Eukaryota</taxon>
        <taxon>Viridiplantae</taxon>
        <taxon>Streptophyta</taxon>
        <taxon>Embryophyta</taxon>
        <taxon>Tracheophyta</taxon>
        <taxon>Spermatophyta</taxon>
        <taxon>Magnoliopsida</taxon>
        <taxon>Ranunculales</taxon>
        <taxon>Ranunculaceae</taxon>
        <taxon>Thalictroideae</taxon>
        <taxon>Thalictrum</taxon>
    </lineage>
</organism>
<comment type="caution">
    <text evidence="2">The sequence shown here is derived from an EMBL/GenBank/DDBJ whole genome shotgun (WGS) entry which is preliminary data.</text>
</comment>
<dbReference type="SUPFAM" id="SSF53098">
    <property type="entry name" value="Ribonuclease H-like"/>
    <property type="match status" value="1"/>
</dbReference>
<dbReference type="AlphaFoldDB" id="A0A7J6X108"/>
<proteinExistence type="predicted"/>
<accession>A0A7J6X108</accession>
<reference evidence="2 3" key="1">
    <citation type="submission" date="2020-06" db="EMBL/GenBank/DDBJ databases">
        <title>Transcriptomic and genomic resources for Thalictrum thalictroides and T. hernandezii: Facilitating candidate gene discovery in an emerging model plant lineage.</title>
        <authorList>
            <person name="Arias T."/>
            <person name="Riano-Pachon D.M."/>
            <person name="Di Stilio V.S."/>
        </authorList>
    </citation>
    <scope>NUCLEOTIDE SEQUENCE [LARGE SCALE GENOMIC DNA]</scope>
    <source>
        <strain evidence="3">cv. WT478/WT964</strain>
        <tissue evidence="2">Leaves</tissue>
    </source>
</reference>
<evidence type="ECO:0000259" key="1">
    <source>
        <dbReference type="PROSITE" id="PS50879"/>
    </source>
</evidence>
<evidence type="ECO:0000313" key="3">
    <source>
        <dbReference type="Proteomes" id="UP000554482"/>
    </source>
</evidence>
<dbReference type="InterPro" id="IPR012337">
    <property type="entry name" value="RNaseH-like_sf"/>
</dbReference>
<dbReference type="InterPro" id="IPR026960">
    <property type="entry name" value="RVT-Znf"/>
</dbReference>
<dbReference type="Pfam" id="PF13966">
    <property type="entry name" value="zf-RVT"/>
    <property type="match status" value="1"/>
</dbReference>
<dbReference type="PANTHER" id="PTHR47723">
    <property type="entry name" value="OS05G0353850 PROTEIN"/>
    <property type="match status" value="1"/>
</dbReference>
<feature type="domain" description="RNase H type-1" evidence="1">
    <location>
        <begin position="277"/>
        <end position="405"/>
    </location>
</feature>
<dbReference type="Proteomes" id="UP000554482">
    <property type="component" value="Unassembled WGS sequence"/>
</dbReference>
<sequence length="440" mass="50712">MNGPLIQYEAAREAWLMKFSSEALVAVLITDGNWNHEVHQLQNRELRESILSKRINSRMEVDRIIWTPSKDGKYSAKTAYTVLSEAKPRVKWHGLVWSKLVIPKHAFNTWQLLSGCLPTQDRLVNRKILNVSSCIFCNNCRENSKHLFFECSYTREVWNHVRVLLDLQVDNRNTNRLWMSIFRLCGRQTSEAKIYSVMVCATVNYIWGERNARRFQGKSQTAVNLKIRLVKELRRYLQLQIRDIPDTSVIKALVGRLGIITNFRTNTFIPCTWTRPLQGTIKINCDGAVKADGSGFGGLLRDSEGQVVCAYSGRGFSSSVYQQELNAVHKGIQLAKDQGFTKIEVASDSLGVIRTMNKMEEPPWDCQDQVREIRELAAWFEEIRFYHAFRETNRAADYLAGIGVEAESFICFIAPFPVELCIILEEDKNNKVYLRFHQCR</sequence>